<dbReference type="GO" id="GO:0003700">
    <property type="term" value="F:DNA-binding transcription factor activity"/>
    <property type="evidence" value="ECO:0007669"/>
    <property type="project" value="InterPro"/>
</dbReference>
<name>A0A9D2UIS6_9BACT</name>
<gene>
    <name evidence="8" type="ORF">IAA93_05095</name>
</gene>
<dbReference type="InterPro" id="IPR036390">
    <property type="entry name" value="WH_DNA-bd_sf"/>
</dbReference>
<dbReference type="EMBL" id="DWUP01000106">
    <property type="protein sequence ID" value="HJD53081.1"/>
    <property type="molecule type" value="Genomic_DNA"/>
</dbReference>
<feature type="binding site" evidence="7">
    <location>
        <position position="97"/>
    </location>
    <ligand>
        <name>Zn(2+)</name>
        <dbReference type="ChEBI" id="CHEBI:29105"/>
    </ligand>
</feature>
<evidence type="ECO:0000256" key="6">
    <source>
        <dbReference type="ARBA" id="ARBA00023163"/>
    </source>
</evidence>
<comment type="similarity">
    <text evidence="1">Belongs to the Fur family.</text>
</comment>
<comment type="cofactor">
    <cofactor evidence="7">
        <name>Zn(2+)</name>
        <dbReference type="ChEBI" id="CHEBI:29105"/>
    </cofactor>
    <text evidence="7">Binds 1 zinc ion per subunit.</text>
</comment>
<protein>
    <submittedName>
        <fullName evidence="8">Transcriptional repressor</fullName>
    </submittedName>
</protein>
<accession>A0A9D2UIS6</accession>
<feature type="binding site" evidence="7">
    <location>
        <position position="100"/>
    </location>
    <ligand>
        <name>Zn(2+)</name>
        <dbReference type="ChEBI" id="CHEBI:29105"/>
    </ligand>
</feature>
<dbReference type="InterPro" id="IPR002481">
    <property type="entry name" value="FUR"/>
</dbReference>
<keyword evidence="5" id="KW-0238">DNA-binding</keyword>
<feature type="binding site" evidence="7">
    <location>
        <position position="133"/>
    </location>
    <ligand>
        <name>Zn(2+)</name>
        <dbReference type="ChEBI" id="CHEBI:29105"/>
    </ligand>
</feature>
<dbReference type="InterPro" id="IPR043135">
    <property type="entry name" value="Fur_C"/>
</dbReference>
<keyword evidence="6" id="KW-0804">Transcription</keyword>
<dbReference type="Pfam" id="PF01475">
    <property type="entry name" value="FUR"/>
    <property type="match status" value="1"/>
</dbReference>
<organism evidence="8 9">
    <name type="scientific">Candidatus Avibacteroides avistercoris</name>
    <dbReference type="NCBI Taxonomy" id="2840690"/>
    <lineage>
        <taxon>Bacteria</taxon>
        <taxon>Pseudomonadati</taxon>
        <taxon>Bacteroidota</taxon>
        <taxon>Bacteroidia</taxon>
        <taxon>Bacteroidales</taxon>
        <taxon>Bacteroidaceae</taxon>
        <taxon>Bacteroidaceae incertae sedis</taxon>
        <taxon>Candidatus Avibacteroides</taxon>
    </lineage>
</organism>
<keyword evidence="7" id="KW-0479">Metal-binding</keyword>
<evidence type="ECO:0000256" key="7">
    <source>
        <dbReference type="PIRSR" id="PIRSR602481-1"/>
    </source>
</evidence>
<dbReference type="GO" id="GO:0000976">
    <property type="term" value="F:transcription cis-regulatory region binding"/>
    <property type="evidence" value="ECO:0007669"/>
    <property type="project" value="TreeGrafter"/>
</dbReference>
<feature type="binding site" evidence="7">
    <location>
        <position position="136"/>
    </location>
    <ligand>
        <name>Zn(2+)</name>
        <dbReference type="ChEBI" id="CHEBI:29105"/>
    </ligand>
</feature>
<dbReference type="SUPFAM" id="SSF46785">
    <property type="entry name" value="Winged helix' DNA-binding domain"/>
    <property type="match status" value="1"/>
</dbReference>
<comment type="caution">
    <text evidence="8">The sequence shown here is derived from an EMBL/GenBank/DDBJ whole genome shotgun (WGS) entry which is preliminary data.</text>
</comment>
<dbReference type="GO" id="GO:0045892">
    <property type="term" value="P:negative regulation of DNA-templated transcription"/>
    <property type="evidence" value="ECO:0007669"/>
    <property type="project" value="TreeGrafter"/>
</dbReference>
<reference evidence="8" key="2">
    <citation type="submission" date="2021-04" db="EMBL/GenBank/DDBJ databases">
        <authorList>
            <person name="Gilroy R."/>
        </authorList>
    </citation>
    <scope>NUCLEOTIDE SEQUENCE</scope>
    <source>
        <strain evidence="8">MalCec1-1739</strain>
    </source>
</reference>
<dbReference type="Gene3D" id="3.30.1490.190">
    <property type="match status" value="1"/>
</dbReference>
<keyword evidence="4" id="KW-0805">Transcription regulation</keyword>
<dbReference type="Gene3D" id="1.10.10.10">
    <property type="entry name" value="Winged helix-like DNA-binding domain superfamily/Winged helix DNA-binding domain"/>
    <property type="match status" value="1"/>
</dbReference>
<sequence>MEADKDIEILEQRGIKPTANRLLVLRTMCAMGHPVSLTELETVMETMDKSSIFRVLTLFASHHLVHAIEDGGGTMKYEICEGDGRCSLDDMHTHFYCETCHRTFCFKAIHIPEVELPEGFRMTSINYMVKGTCPECSRRDE</sequence>
<dbReference type="GO" id="GO:1900376">
    <property type="term" value="P:regulation of secondary metabolite biosynthetic process"/>
    <property type="evidence" value="ECO:0007669"/>
    <property type="project" value="TreeGrafter"/>
</dbReference>
<dbReference type="GO" id="GO:0008270">
    <property type="term" value="F:zinc ion binding"/>
    <property type="evidence" value="ECO:0007669"/>
    <property type="project" value="TreeGrafter"/>
</dbReference>
<proteinExistence type="inferred from homology"/>
<keyword evidence="3 7" id="KW-0862">Zinc</keyword>
<dbReference type="PANTHER" id="PTHR33202">
    <property type="entry name" value="ZINC UPTAKE REGULATION PROTEIN"/>
    <property type="match status" value="1"/>
</dbReference>
<evidence type="ECO:0000256" key="2">
    <source>
        <dbReference type="ARBA" id="ARBA00022491"/>
    </source>
</evidence>
<evidence type="ECO:0000256" key="3">
    <source>
        <dbReference type="ARBA" id="ARBA00022833"/>
    </source>
</evidence>
<evidence type="ECO:0000313" key="8">
    <source>
        <dbReference type="EMBL" id="HJD53081.1"/>
    </source>
</evidence>
<reference evidence="8" key="1">
    <citation type="journal article" date="2021" name="PeerJ">
        <title>Extensive microbial diversity within the chicken gut microbiome revealed by metagenomics and culture.</title>
        <authorList>
            <person name="Gilroy R."/>
            <person name="Ravi A."/>
            <person name="Getino M."/>
            <person name="Pursley I."/>
            <person name="Horton D.L."/>
            <person name="Alikhan N.F."/>
            <person name="Baker D."/>
            <person name="Gharbi K."/>
            <person name="Hall N."/>
            <person name="Watson M."/>
            <person name="Adriaenssens E.M."/>
            <person name="Foster-Nyarko E."/>
            <person name="Jarju S."/>
            <person name="Secka A."/>
            <person name="Antonio M."/>
            <person name="Oren A."/>
            <person name="Chaudhuri R.R."/>
            <person name="La Ragione R."/>
            <person name="Hildebrand F."/>
            <person name="Pallen M.J."/>
        </authorList>
    </citation>
    <scope>NUCLEOTIDE SEQUENCE</scope>
    <source>
        <strain evidence="8">MalCec1-1739</strain>
    </source>
</reference>
<evidence type="ECO:0000313" key="9">
    <source>
        <dbReference type="Proteomes" id="UP000787625"/>
    </source>
</evidence>
<dbReference type="AlphaFoldDB" id="A0A9D2UIS6"/>
<keyword evidence="2" id="KW-0678">Repressor</keyword>
<dbReference type="PANTHER" id="PTHR33202:SF22">
    <property type="entry name" value="HYDROGEN PEROXIDE SENSITIVE REPRESSOR"/>
    <property type="match status" value="1"/>
</dbReference>
<dbReference type="Proteomes" id="UP000787625">
    <property type="component" value="Unassembled WGS sequence"/>
</dbReference>
<evidence type="ECO:0000256" key="4">
    <source>
        <dbReference type="ARBA" id="ARBA00023015"/>
    </source>
</evidence>
<evidence type="ECO:0000256" key="1">
    <source>
        <dbReference type="ARBA" id="ARBA00007957"/>
    </source>
</evidence>
<dbReference type="InterPro" id="IPR036388">
    <property type="entry name" value="WH-like_DNA-bd_sf"/>
</dbReference>
<evidence type="ECO:0000256" key="5">
    <source>
        <dbReference type="ARBA" id="ARBA00023125"/>
    </source>
</evidence>